<comment type="catalytic activity">
    <reaction evidence="8">
        <text>L-seryl-[protein] + ATP = O-phospho-L-seryl-[protein] + ADP + H(+)</text>
        <dbReference type="Rhea" id="RHEA:17989"/>
        <dbReference type="Rhea" id="RHEA-COMP:9863"/>
        <dbReference type="Rhea" id="RHEA-COMP:11604"/>
        <dbReference type="ChEBI" id="CHEBI:15378"/>
        <dbReference type="ChEBI" id="CHEBI:29999"/>
        <dbReference type="ChEBI" id="CHEBI:30616"/>
        <dbReference type="ChEBI" id="CHEBI:83421"/>
        <dbReference type="ChEBI" id="CHEBI:456216"/>
        <dbReference type="EC" id="2.7.11.1"/>
    </reaction>
</comment>
<evidence type="ECO:0000256" key="4">
    <source>
        <dbReference type="ARBA" id="ARBA00022741"/>
    </source>
</evidence>
<keyword evidence="3" id="KW-0808">Transferase</keyword>
<reference evidence="12" key="1">
    <citation type="journal article" date="2013" name="J. Plant Res.">
        <title>Effect of fungi and light on seed germination of three Opuntia species from semiarid lands of central Mexico.</title>
        <authorList>
            <person name="Delgado-Sanchez P."/>
            <person name="Jimenez-Bremont J.F."/>
            <person name="Guerrero-Gonzalez Mde L."/>
            <person name="Flores J."/>
        </authorList>
    </citation>
    <scope>NUCLEOTIDE SEQUENCE</scope>
    <source>
        <tissue evidence="12">Cladode</tissue>
    </source>
</reference>
<dbReference type="InterPro" id="IPR008271">
    <property type="entry name" value="Ser/Thr_kinase_AS"/>
</dbReference>
<dbReference type="Gene3D" id="3.30.200.20">
    <property type="entry name" value="Phosphorylase Kinase, domain 1"/>
    <property type="match status" value="1"/>
</dbReference>
<feature type="domain" description="Protein kinase" evidence="11">
    <location>
        <begin position="46"/>
        <end position="227"/>
    </location>
</feature>
<protein>
    <recommendedName>
        <fullName evidence="1">non-specific serine/threonine protein kinase</fullName>
        <ecNumber evidence="1">2.7.11.1</ecNumber>
    </recommendedName>
</protein>
<name>A0A7C9EQ05_OPUST</name>
<evidence type="ECO:0000256" key="10">
    <source>
        <dbReference type="RuleBase" id="RU000304"/>
    </source>
</evidence>
<dbReference type="SUPFAM" id="SSF56112">
    <property type="entry name" value="Protein kinase-like (PK-like)"/>
    <property type="match status" value="1"/>
</dbReference>
<dbReference type="Pfam" id="PF00069">
    <property type="entry name" value="Pkinase"/>
    <property type="match status" value="1"/>
</dbReference>
<dbReference type="GO" id="GO:0004674">
    <property type="term" value="F:protein serine/threonine kinase activity"/>
    <property type="evidence" value="ECO:0007669"/>
    <property type="project" value="UniProtKB-KW"/>
</dbReference>
<evidence type="ECO:0000256" key="8">
    <source>
        <dbReference type="ARBA" id="ARBA00048679"/>
    </source>
</evidence>
<keyword evidence="2 10" id="KW-0723">Serine/threonine-protein kinase</keyword>
<dbReference type="PROSITE" id="PS00108">
    <property type="entry name" value="PROTEIN_KINASE_ST"/>
    <property type="match status" value="1"/>
</dbReference>
<evidence type="ECO:0000256" key="3">
    <source>
        <dbReference type="ARBA" id="ARBA00022679"/>
    </source>
</evidence>
<dbReference type="FunFam" id="3.30.200.20:FF:000225">
    <property type="entry name" value="cold-responsive protein kinase 1"/>
    <property type="match status" value="1"/>
</dbReference>
<keyword evidence="5" id="KW-0418">Kinase</keyword>
<keyword evidence="6 9" id="KW-0067">ATP-binding</keyword>
<dbReference type="InterPro" id="IPR017441">
    <property type="entry name" value="Protein_kinase_ATP_BS"/>
</dbReference>
<evidence type="ECO:0000256" key="7">
    <source>
        <dbReference type="ARBA" id="ARBA00047899"/>
    </source>
</evidence>
<reference evidence="12" key="2">
    <citation type="submission" date="2020-07" db="EMBL/GenBank/DDBJ databases">
        <authorList>
            <person name="Vera ALvarez R."/>
            <person name="Arias-Moreno D.M."/>
            <person name="Jimenez-Jacinto V."/>
            <person name="Jimenez-Bremont J.F."/>
            <person name="Swaminathan K."/>
            <person name="Moose S.P."/>
            <person name="Guerrero-Gonzalez M.L."/>
            <person name="Marino-Ramirez L."/>
            <person name="Landsman D."/>
            <person name="Rodriguez-Kessler M."/>
            <person name="Delgado-Sanchez P."/>
        </authorList>
    </citation>
    <scope>NUCLEOTIDE SEQUENCE</scope>
    <source>
        <tissue evidence="12">Cladode</tissue>
    </source>
</reference>
<sequence>MPCFSLFCCRRLNSAGRTPEVDEEFAVIENIKLYSYKELRAVTDDFSPTNKIGEGGFGSVYKGKLKNGKLAAIKVLSTESQQGTNEFLAEIKAISEIQHENLVKLYGCCVEGLHRILVYNYMENNSLAETLLGRQKYSIEFTWTMRSKICIGIARGLAFLHEEVHPHIVHRDIKASNILLDKDFTPKISDFGLAKLMPPNVTHVSTQRVPGTRVCSKRAADKKSRCI</sequence>
<dbReference type="Gene3D" id="1.10.510.10">
    <property type="entry name" value="Transferase(Phosphotransferase) domain 1"/>
    <property type="match status" value="1"/>
</dbReference>
<comment type="similarity">
    <text evidence="10">Belongs to the protein kinase superfamily.</text>
</comment>
<dbReference type="PROSITE" id="PS50011">
    <property type="entry name" value="PROTEIN_KINASE_DOM"/>
    <property type="match status" value="1"/>
</dbReference>
<evidence type="ECO:0000256" key="1">
    <source>
        <dbReference type="ARBA" id="ARBA00012513"/>
    </source>
</evidence>
<evidence type="ECO:0000256" key="9">
    <source>
        <dbReference type="PROSITE-ProRule" id="PRU10141"/>
    </source>
</evidence>
<evidence type="ECO:0000313" key="12">
    <source>
        <dbReference type="EMBL" id="MBA4670005.1"/>
    </source>
</evidence>
<dbReference type="EC" id="2.7.11.1" evidence="1"/>
<dbReference type="PANTHER" id="PTHR47973">
    <property type="entry name" value="CYSTEINE-RICH RECEPTOR-LIKE PROTEIN KINASE 3"/>
    <property type="match status" value="1"/>
</dbReference>
<dbReference type="SMART" id="SM00220">
    <property type="entry name" value="S_TKc"/>
    <property type="match status" value="1"/>
</dbReference>
<evidence type="ECO:0000259" key="11">
    <source>
        <dbReference type="PROSITE" id="PS50011"/>
    </source>
</evidence>
<comment type="catalytic activity">
    <reaction evidence="7">
        <text>L-threonyl-[protein] + ATP = O-phospho-L-threonyl-[protein] + ADP + H(+)</text>
        <dbReference type="Rhea" id="RHEA:46608"/>
        <dbReference type="Rhea" id="RHEA-COMP:11060"/>
        <dbReference type="Rhea" id="RHEA-COMP:11605"/>
        <dbReference type="ChEBI" id="CHEBI:15378"/>
        <dbReference type="ChEBI" id="CHEBI:30013"/>
        <dbReference type="ChEBI" id="CHEBI:30616"/>
        <dbReference type="ChEBI" id="CHEBI:61977"/>
        <dbReference type="ChEBI" id="CHEBI:456216"/>
        <dbReference type="EC" id="2.7.11.1"/>
    </reaction>
</comment>
<dbReference type="InterPro" id="IPR052059">
    <property type="entry name" value="CR_Ser/Thr_kinase"/>
</dbReference>
<dbReference type="PROSITE" id="PS00107">
    <property type="entry name" value="PROTEIN_KINASE_ATP"/>
    <property type="match status" value="1"/>
</dbReference>
<dbReference type="EMBL" id="GISG01245819">
    <property type="protein sequence ID" value="MBA4670005.1"/>
    <property type="molecule type" value="Transcribed_RNA"/>
</dbReference>
<dbReference type="FunFam" id="1.10.510.10:FF:001023">
    <property type="entry name" value="Os07g0541700 protein"/>
    <property type="match status" value="1"/>
</dbReference>
<dbReference type="InterPro" id="IPR000719">
    <property type="entry name" value="Prot_kinase_dom"/>
</dbReference>
<evidence type="ECO:0000256" key="6">
    <source>
        <dbReference type="ARBA" id="ARBA00022840"/>
    </source>
</evidence>
<evidence type="ECO:0000256" key="5">
    <source>
        <dbReference type="ARBA" id="ARBA00022777"/>
    </source>
</evidence>
<dbReference type="GO" id="GO:0005524">
    <property type="term" value="F:ATP binding"/>
    <property type="evidence" value="ECO:0007669"/>
    <property type="project" value="UniProtKB-UniRule"/>
</dbReference>
<accession>A0A7C9EQ05</accession>
<dbReference type="AlphaFoldDB" id="A0A7C9EQ05"/>
<keyword evidence="4 9" id="KW-0547">Nucleotide-binding</keyword>
<feature type="binding site" evidence="9">
    <location>
        <position position="74"/>
    </location>
    <ligand>
        <name>ATP</name>
        <dbReference type="ChEBI" id="CHEBI:30616"/>
    </ligand>
</feature>
<proteinExistence type="inferred from homology"/>
<dbReference type="InterPro" id="IPR011009">
    <property type="entry name" value="Kinase-like_dom_sf"/>
</dbReference>
<evidence type="ECO:0000256" key="2">
    <source>
        <dbReference type="ARBA" id="ARBA00022527"/>
    </source>
</evidence>
<organism evidence="12">
    <name type="scientific">Opuntia streptacantha</name>
    <name type="common">Prickly pear cactus</name>
    <name type="synonym">Opuntia cardona</name>
    <dbReference type="NCBI Taxonomy" id="393608"/>
    <lineage>
        <taxon>Eukaryota</taxon>
        <taxon>Viridiplantae</taxon>
        <taxon>Streptophyta</taxon>
        <taxon>Embryophyta</taxon>
        <taxon>Tracheophyta</taxon>
        <taxon>Spermatophyta</taxon>
        <taxon>Magnoliopsida</taxon>
        <taxon>eudicotyledons</taxon>
        <taxon>Gunneridae</taxon>
        <taxon>Pentapetalae</taxon>
        <taxon>Caryophyllales</taxon>
        <taxon>Cactineae</taxon>
        <taxon>Cactaceae</taxon>
        <taxon>Opuntioideae</taxon>
        <taxon>Opuntia</taxon>
    </lineage>
</organism>